<dbReference type="InterPro" id="IPR011251">
    <property type="entry name" value="Luciferase-like_dom"/>
</dbReference>
<organism evidence="5">
    <name type="scientific">freshwater metagenome</name>
    <dbReference type="NCBI Taxonomy" id="449393"/>
    <lineage>
        <taxon>unclassified sequences</taxon>
        <taxon>metagenomes</taxon>
        <taxon>ecological metagenomes</taxon>
    </lineage>
</organism>
<proteinExistence type="predicted"/>
<evidence type="ECO:0000313" key="4">
    <source>
        <dbReference type="EMBL" id="CAB4647593.1"/>
    </source>
</evidence>
<sequence length="346" mass="38786">MAMKFSLFAHIERYDDSVSHKQLLDELTEFTLMAEAGGMETIWIGEHHAMEYTVAPNPFINLAYLAAKTTKIRLGTGNVIAPFWHPIRLAGEAALCDLTSNGRLDLGIARGAYMFEYERIMPGLDAMEAGLRMRELVPAVQQLLIGNYTHDGEYWKFPETTAVPTAIQKPIPIWIAARDPHTHDFAVATGCNVQVTPLANGDEEVANLMEKFNTACAAHPEVPRPKLMLLMHTYVAKTEAELMKGSAALQKFFLYFGKWFKAEAPIKDGFIEPITQAEIDAQPNLAPEVMRKNCLVGTPAEVIARLKSYEEMGYTQFSIWLDSAMSYEEKRDSLKLFIDEVMPAFS</sequence>
<dbReference type="GO" id="GO:0016705">
    <property type="term" value="F:oxidoreductase activity, acting on paired donors, with incorporation or reduction of molecular oxygen"/>
    <property type="evidence" value="ECO:0007669"/>
    <property type="project" value="InterPro"/>
</dbReference>
<evidence type="ECO:0000256" key="1">
    <source>
        <dbReference type="ARBA" id="ARBA00023002"/>
    </source>
</evidence>
<dbReference type="InterPro" id="IPR050766">
    <property type="entry name" value="Bact_Lucif_Oxidored"/>
</dbReference>
<dbReference type="PANTHER" id="PTHR30137">
    <property type="entry name" value="LUCIFERASE-LIKE MONOOXYGENASE"/>
    <property type="match status" value="1"/>
</dbReference>
<dbReference type="AlphaFoldDB" id="A0A6J6KTC4"/>
<keyword evidence="2" id="KW-0503">Monooxygenase</keyword>
<dbReference type="GO" id="GO:0005829">
    <property type="term" value="C:cytosol"/>
    <property type="evidence" value="ECO:0007669"/>
    <property type="project" value="TreeGrafter"/>
</dbReference>
<dbReference type="InterPro" id="IPR036661">
    <property type="entry name" value="Luciferase-like_sf"/>
</dbReference>
<dbReference type="EMBL" id="CAEZWI010000062">
    <property type="protein sequence ID" value="CAB4652871.1"/>
    <property type="molecule type" value="Genomic_DNA"/>
</dbReference>
<dbReference type="SUPFAM" id="SSF51679">
    <property type="entry name" value="Bacterial luciferase-like"/>
    <property type="match status" value="1"/>
</dbReference>
<protein>
    <submittedName>
        <fullName evidence="5">Unannotated protein</fullName>
    </submittedName>
</protein>
<name>A0A6J6KTC4_9ZZZZ</name>
<accession>A0A6J6KTC4</accession>
<feature type="domain" description="Luciferase-like" evidence="3">
    <location>
        <begin position="3"/>
        <end position="316"/>
    </location>
</feature>
<keyword evidence="1" id="KW-0560">Oxidoreductase</keyword>
<gene>
    <name evidence="4" type="ORF">UFOPK2171_00473</name>
    <name evidence="5" type="ORF">UFOPK2237_00626</name>
</gene>
<evidence type="ECO:0000313" key="5">
    <source>
        <dbReference type="EMBL" id="CAB4652871.1"/>
    </source>
</evidence>
<evidence type="ECO:0000256" key="2">
    <source>
        <dbReference type="ARBA" id="ARBA00023033"/>
    </source>
</evidence>
<dbReference type="PANTHER" id="PTHR30137:SF8">
    <property type="entry name" value="BLR5498 PROTEIN"/>
    <property type="match status" value="1"/>
</dbReference>
<dbReference type="EMBL" id="CAEZWD010000042">
    <property type="protein sequence ID" value="CAB4647593.1"/>
    <property type="molecule type" value="Genomic_DNA"/>
</dbReference>
<dbReference type="Pfam" id="PF00296">
    <property type="entry name" value="Bac_luciferase"/>
    <property type="match status" value="1"/>
</dbReference>
<dbReference type="Gene3D" id="3.20.20.30">
    <property type="entry name" value="Luciferase-like domain"/>
    <property type="match status" value="1"/>
</dbReference>
<reference evidence="5" key="1">
    <citation type="submission" date="2020-05" db="EMBL/GenBank/DDBJ databases">
        <authorList>
            <person name="Chiriac C."/>
            <person name="Salcher M."/>
            <person name="Ghai R."/>
            <person name="Kavagutti S V."/>
        </authorList>
    </citation>
    <scope>NUCLEOTIDE SEQUENCE</scope>
</reference>
<dbReference type="GO" id="GO:0004497">
    <property type="term" value="F:monooxygenase activity"/>
    <property type="evidence" value="ECO:0007669"/>
    <property type="project" value="UniProtKB-KW"/>
</dbReference>
<evidence type="ECO:0000259" key="3">
    <source>
        <dbReference type="Pfam" id="PF00296"/>
    </source>
</evidence>